<dbReference type="EMBL" id="FNRJ01000003">
    <property type="protein sequence ID" value="SEA38742.1"/>
    <property type="molecule type" value="Genomic_DNA"/>
</dbReference>
<dbReference type="GO" id="GO:0009898">
    <property type="term" value="C:cytoplasmic side of plasma membrane"/>
    <property type="evidence" value="ECO:0007669"/>
    <property type="project" value="TreeGrafter"/>
</dbReference>
<dbReference type="InterPro" id="IPR016163">
    <property type="entry name" value="Ald_DH_C"/>
</dbReference>
<dbReference type="InterPro" id="IPR016162">
    <property type="entry name" value="Ald_DH_N"/>
</dbReference>
<dbReference type="Pfam" id="PF00171">
    <property type="entry name" value="Aldedh"/>
    <property type="match status" value="1"/>
</dbReference>
<name>A0A1H4AST2_9GAMM</name>
<dbReference type="PANTHER" id="PTHR42862:SF1">
    <property type="entry name" value="DELTA-1-PYRROLINE-5-CARBOXYLATE DEHYDROGENASE 2, ISOFORM A-RELATED"/>
    <property type="match status" value="1"/>
</dbReference>
<dbReference type="InterPro" id="IPR011975">
    <property type="entry name" value="PaaN_2"/>
</dbReference>
<dbReference type="Gene3D" id="3.40.605.10">
    <property type="entry name" value="Aldehyde Dehydrogenase, Chain A, domain 1"/>
    <property type="match status" value="1"/>
</dbReference>
<reference evidence="5" key="1">
    <citation type="submission" date="2016-10" db="EMBL/GenBank/DDBJ databases">
        <authorList>
            <person name="Varghese N."/>
            <person name="Submissions S."/>
        </authorList>
    </citation>
    <scope>NUCLEOTIDE SEQUENCE [LARGE SCALE GENOMIC DNA]</scope>
    <source>
        <strain evidence="5">DSM 11526</strain>
    </source>
</reference>
<evidence type="ECO:0000256" key="2">
    <source>
        <dbReference type="ARBA" id="ARBA00023027"/>
    </source>
</evidence>
<evidence type="ECO:0000256" key="1">
    <source>
        <dbReference type="ARBA" id="ARBA00023002"/>
    </source>
</evidence>
<keyword evidence="1" id="KW-0560">Oxidoreductase</keyword>
<dbReference type="PANTHER" id="PTHR42862">
    <property type="entry name" value="DELTA-1-PYRROLINE-5-CARBOXYLATE DEHYDROGENASE 1, ISOFORM A-RELATED"/>
    <property type="match status" value="1"/>
</dbReference>
<dbReference type="AlphaFoldDB" id="A0A1H4AST2"/>
<dbReference type="Gene3D" id="3.40.309.10">
    <property type="entry name" value="Aldehyde Dehydrogenase, Chain A, domain 2"/>
    <property type="match status" value="1"/>
</dbReference>
<dbReference type="Proteomes" id="UP000242469">
    <property type="component" value="Unassembled WGS sequence"/>
</dbReference>
<dbReference type="OrthoDB" id="5288459at2"/>
<sequence>MSDNLFAKHKATLDGALKAIHSRDYFSPWSENPSPRAYGETAAEDGEAAFKAHLNQPFELGMPGISGRTGAEVSPYGIEMNIQYPTVDMDKLLPAMEEARKAWRDAGVEGRTGICLEILDRLNKRSFEIAHAVMHTSGQGFMMAFQAGGPHAQDRGLEAVAYGYETMASVPTQATWTKPQGKHDPLVMEKKFTVCGRGVALVIGCSTFPTWNTYPGLFASLVTGNPVVVKAHPAAVLPAAISVKVAQEVLKEQGLPPHIVSLFVDADAAKPETMTLAQRPEVKLIDFTGNTAFGDWLEQNCPQAQVYTEKAGANTIVIDSTDDFKGMVRNLAFTLSLYSGQMCTTTQDIFVPKDGIDTDLGHKSFDEVAEALATGVTKFLSDPDRAAMVLGAIQSEATDKRIDDSKSLGTVVRDSERLTHPQFENARVRSPLIMTIDAAKEDVWGQELFGPISFIVRSDSRDHSIELARDIVKKHGAITMGCYSSDDAQLEKIEEAALDACVALSVNLTGGVFVNQSAAFSDFHATGGNPAANASLTDYAFVSNRFRFVQSRRHPK</sequence>
<dbReference type="STRING" id="1122198.SAMN02745729_10342"/>
<accession>A0A1H4AST2</accession>
<dbReference type="SUPFAM" id="SSF53720">
    <property type="entry name" value="ALDH-like"/>
    <property type="match status" value="1"/>
</dbReference>
<keyword evidence="5" id="KW-1185">Reference proteome</keyword>
<gene>
    <name evidence="4" type="ORF">SAMN02745729_10342</name>
</gene>
<organism evidence="4 5">
    <name type="scientific">Marinobacterium iners DSM 11526</name>
    <dbReference type="NCBI Taxonomy" id="1122198"/>
    <lineage>
        <taxon>Bacteria</taxon>
        <taxon>Pseudomonadati</taxon>
        <taxon>Pseudomonadota</taxon>
        <taxon>Gammaproteobacteria</taxon>
        <taxon>Oceanospirillales</taxon>
        <taxon>Oceanospirillaceae</taxon>
        <taxon>Marinobacterium</taxon>
    </lineage>
</organism>
<dbReference type="InterPro" id="IPR016161">
    <property type="entry name" value="Ald_DH/histidinol_DH"/>
</dbReference>
<dbReference type="NCBIfam" id="TIGR02288">
    <property type="entry name" value="PaaN_2"/>
    <property type="match status" value="1"/>
</dbReference>
<dbReference type="RefSeq" id="WP_091823963.1">
    <property type="nucleotide sequence ID" value="NZ_FNRJ01000003.1"/>
</dbReference>
<protein>
    <submittedName>
        <fullName evidence="4">Phenylacetic acid degradation protein paaN</fullName>
    </submittedName>
</protein>
<evidence type="ECO:0000313" key="5">
    <source>
        <dbReference type="Proteomes" id="UP000242469"/>
    </source>
</evidence>
<dbReference type="InterPro" id="IPR015590">
    <property type="entry name" value="Aldehyde_DH_dom"/>
</dbReference>
<evidence type="ECO:0000259" key="3">
    <source>
        <dbReference type="Pfam" id="PF00171"/>
    </source>
</evidence>
<keyword evidence="2" id="KW-0520">NAD</keyword>
<proteinExistence type="predicted"/>
<dbReference type="InterPro" id="IPR050485">
    <property type="entry name" value="Proline_metab_enzyme"/>
</dbReference>
<dbReference type="GO" id="GO:0010133">
    <property type="term" value="P:L-proline catabolic process to L-glutamate"/>
    <property type="evidence" value="ECO:0007669"/>
    <property type="project" value="TreeGrafter"/>
</dbReference>
<feature type="domain" description="Aldehyde dehydrogenase" evidence="3">
    <location>
        <begin position="87"/>
        <end position="495"/>
    </location>
</feature>
<dbReference type="GO" id="GO:0003842">
    <property type="term" value="F:L-glutamate gamma-semialdehyde dehydrogenase activity"/>
    <property type="evidence" value="ECO:0007669"/>
    <property type="project" value="TreeGrafter"/>
</dbReference>
<evidence type="ECO:0000313" key="4">
    <source>
        <dbReference type="EMBL" id="SEA38742.1"/>
    </source>
</evidence>